<dbReference type="Proteomes" id="UP001221898">
    <property type="component" value="Unassembled WGS sequence"/>
</dbReference>
<sequence>MVDKYKQLGNSAWLSCVLRFVTDSGPKERFVGFANVTRKKLPSDFVLCMLEEFGCSGKVMDSELIKVQLRVEESVPQALSVHCYANGMNLVLSHSTSDSSAIPLLATLALFTDSG</sequence>
<dbReference type="EMBL" id="JAINUG010000025">
    <property type="protein sequence ID" value="KAJ8410781.1"/>
    <property type="molecule type" value="Genomic_DNA"/>
</dbReference>
<keyword evidence="2" id="KW-1185">Reference proteome</keyword>
<reference evidence="1" key="1">
    <citation type="journal article" date="2023" name="Science">
        <title>Genome structures resolve the early diversification of teleost fishes.</title>
        <authorList>
            <person name="Parey E."/>
            <person name="Louis A."/>
            <person name="Montfort J."/>
            <person name="Bouchez O."/>
            <person name="Roques C."/>
            <person name="Iampietro C."/>
            <person name="Lluch J."/>
            <person name="Castinel A."/>
            <person name="Donnadieu C."/>
            <person name="Desvignes T."/>
            <person name="Floi Bucao C."/>
            <person name="Jouanno E."/>
            <person name="Wen M."/>
            <person name="Mejri S."/>
            <person name="Dirks R."/>
            <person name="Jansen H."/>
            <person name="Henkel C."/>
            <person name="Chen W.J."/>
            <person name="Zahm M."/>
            <person name="Cabau C."/>
            <person name="Klopp C."/>
            <person name="Thompson A.W."/>
            <person name="Robinson-Rechavi M."/>
            <person name="Braasch I."/>
            <person name="Lecointre G."/>
            <person name="Bobe J."/>
            <person name="Postlethwait J.H."/>
            <person name="Berthelot C."/>
            <person name="Roest Crollius H."/>
            <person name="Guiguen Y."/>
        </authorList>
    </citation>
    <scope>NUCLEOTIDE SEQUENCE</scope>
    <source>
        <strain evidence="1">NC1722</strain>
    </source>
</reference>
<gene>
    <name evidence="1" type="ORF">AAFF_G00187380</name>
</gene>
<evidence type="ECO:0000313" key="1">
    <source>
        <dbReference type="EMBL" id="KAJ8410781.1"/>
    </source>
</evidence>
<accession>A0AAD7SZX2</accession>
<comment type="caution">
    <text evidence="1">The sequence shown here is derived from an EMBL/GenBank/DDBJ whole genome shotgun (WGS) entry which is preliminary data.</text>
</comment>
<protein>
    <submittedName>
        <fullName evidence="1">Uncharacterized protein</fullName>
    </submittedName>
</protein>
<organism evidence="1 2">
    <name type="scientific">Aldrovandia affinis</name>
    <dbReference type="NCBI Taxonomy" id="143900"/>
    <lineage>
        <taxon>Eukaryota</taxon>
        <taxon>Metazoa</taxon>
        <taxon>Chordata</taxon>
        <taxon>Craniata</taxon>
        <taxon>Vertebrata</taxon>
        <taxon>Euteleostomi</taxon>
        <taxon>Actinopterygii</taxon>
        <taxon>Neopterygii</taxon>
        <taxon>Teleostei</taxon>
        <taxon>Notacanthiformes</taxon>
        <taxon>Halosauridae</taxon>
        <taxon>Aldrovandia</taxon>
    </lineage>
</organism>
<dbReference type="AlphaFoldDB" id="A0AAD7SZX2"/>
<name>A0AAD7SZX2_9TELE</name>
<evidence type="ECO:0000313" key="2">
    <source>
        <dbReference type="Proteomes" id="UP001221898"/>
    </source>
</evidence>
<proteinExistence type="predicted"/>